<dbReference type="Gene3D" id="1.10.150.240">
    <property type="entry name" value="Putative phosphatase, domain 2"/>
    <property type="match status" value="1"/>
</dbReference>
<dbReference type="PANTHER" id="PTHR43481:SF4">
    <property type="entry name" value="GLYCEROL-1-PHOSPHATE PHOSPHOHYDROLASE 1-RELATED"/>
    <property type="match status" value="1"/>
</dbReference>
<dbReference type="Proteomes" id="UP000596130">
    <property type="component" value="Chromosome"/>
</dbReference>
<dbReference type="Gene3D" id="3.40.50.1000">
    <property type="entry name" value="HAD superfamily/HAD-like"/>
    <property type="match status" value="1"/>
</dbReference>
<reference evidence="1 2" key="1">
    <citation type="submission" date="2020-12" db="EMBL/GenBank/DDBJ databases">
        <title>Identification and biosynthesis of polyene macrolides produced by Streptomyces alfalfae Men-myco-93-63.</title>
        <authorList>
            <person name="Liu D."/>
            <person name="Li Y."/>
            <person name="Liu L."/>
            <person name="Han X."/>
            <person name="Shen F."/>
        </authorList>
    </citation>
    <scope>NUCLEOTIDE SEQUENCE [LARGE SCALE GENOMIC DNA]</scope>
    <source>
        <strain evidence="1 2">Men-myco-93-63</strain>
    </source>
</reference>
<dbReference type="InterPro" id="IPR006439">
    <property type="entry name" value="HAD-SF_hydro_IA"/>
</dbReference>
<gene>
    <name evidence="1" type="ORF">I8755_36370</name>
</gene>
<dbReference type="PANTHER" id="PTHR43481">
    <property type="entry name" value="FRUCTOSE-1-PHOSPHATE PHOSPHATASE"/>
    <property type="match status" value="1"/>
</dbReference>
<dbReference type="Pfam" id="PF00702">
    <property type="entry name" value="Hydrolase"/>
    <property type="match status" value="1"/>
</dbReference>
<proteinExistence type="predicted"/>
<dbReference type="InterPro" id="IPR051806">
    <property type="entry name" value="HAD-like_SPP"/>
</dbReference>
<dbReference type="SFLD" id="SFLDG01129">
    <property type="entry name" value="C1.5:_HAD__Beta-PGM__Phosphata"/>
    <property type="match status" value="1"/>
</dbReference>
<organism evidence="1 2">
    <name type="scientific">Streptomyces alfalfae</name>
    <dbReference type="NCBI Taxonomy" id="1642299"/>
    <lineage>
        <taxon>Bacteria</taxon>
        <taxon>Bacillati</taxon>
        <taxon>Actinomycetota</taxon>
        <taxon>Actinomycetes</taxon>
        <taxon>Kitasatosporales</taxon>
        <taxon>Streptomycetaceae</taxon>
        <taxon>Streptomyces</taxon>
    </lineage>
</organism>
<evidence type="ECO:0000313" key="2">
    <source>
        <dbReference type="Proteomes" id="UP000596130"/>
    </source>
</evidence>
<name>A0A7T4PMV4_9ACTN</name>
<dbReference type="InterPro" id="IPR036412">
    <property type="entry name" value="HAD-like_sf"/>
</dbReference>
<evidence type="ECO:0000313" key="1">
    <source>
        <dbReference type="EMBL" id="QQC93203.1"/>
    </source>
</evidence>
<dbReference type="SFLD" id="SFLDS00003">
    <property type="entry name" value="Haloacid_Dehalogenase"/>
    <property type="match status" value="1"/>
</dbReference>
<dbReference type="InterPro" id="IPR023214">
    <property type="entry name" value="HAD_sf"/>
</dbReference>
<dbReference type="SUPFAM" id="SSF56784">
    <property type="entry name" value="HAD-like"/>
    <property type="match status" value="1"/>
</dbReference>
<dbReference type="EMBL" id="CP065959">
    <property type="protein sequence ID" value="QQC93203.1"/>
    <property type="molecule type" value="Genomic_DNA"/>
</dbReference>
<protein>
    <submittedName>
        <fullName evidence="1">HAD-IA family hydrolase</fullName>
    </submittedName>
</protein>
<dbReference type="GO" id="GO:0050308">
    <property type="term" value="F:sugar-phosphatase activity"/>
    <property type="evidence" value="ECO:0007669"/>
    <property type="project" value="TreeGrafter"/>
</dbReference>
<keyword evidence="1" id="KW-0378">Hydrolase</keyword>
<accession>A0A7T4PMV4</accession>
<dbReference type="RefSeq" id="WP_198504704.1">
    <property type="nucleotide sequence ID" value="NZ_CP065959.1"/>
</dbReference>
<sequence length="222" mass="23658">MTSEPVRPVPRKRVLFDVDGTLIDAVDNQRRVWETWAGQYGLDPEEVYRVALRTRPMETFAQVAPDHDPQACLAALHALEDEDVRSGVYGAFAGAAELLAALPRDSWALVTSNYERRVRGRFARTGLPVPPVVVDAAAVTEGKPSPVPYLLAAERLAARPEDCLVVEDAPSGVLAGLRAGMVVWGVNGSVAAPGVHRHFASLGEAAAEIAAFAGAEVEVGRG</sequence>
<dbReference type="AlphaFoldDB" id="A0A7T4PMV4"/>
<dbReference type="NCBIfam" id="TIGR01509">
    <property type="entry name" value="HAD-SF-IA-v3"/>
    <property type="match status" value="1"/>
</dbReference>
<dbReference type="InterPro" id="IPR023198">
    <property type="entry name" value="PGP-like_dom2"/>
</dbReference>